<dbReference type="SUPFAM" id="SSF52833">
    <property type="entry name" value="Thioredoxin-like"/>
    <property type="match status" value="1"/>
</dbReference>
<dbReference type="Pfam" id="PF00085">
    <property type="entry name" value="Thioredoxin"/>
    <property type="match status" value="1"/>
</dbReference>
<accession>A0ABU2Y767</accession>
<organism evidence="3 4">
    <name type="scientific">Urechidicola vernalis</name>
    <dbReference type="NCBI Taxonomy" id="3075600"/>
    <lineage>
        <taxon>Bacteria</taxon>
        <taxon>Pseudomonadati</taxon>
        <taxon>Bacteroidota</taxon>
        <taxon>Flavobacteriia</taxon>
        <taxon>Flavobacteriales</taxon>
        <taxon>Flavobacteriaceae</taxon>
        <taxon>Urechidicola</taxon>
    </lineage>
</organism>
<proteinExistence type="predicted"/>
<dbReference type="PROSITE" id="PS51257">
    <property type="entry name" value="PROKAR_LIPOPROTEIN"/>
    <property type="match status" value="1"/>
</dbReference>
<dbReference type="Gene3D" id="3.40.30.10">
    <property type="entry name" value="Glutaredoxin"/>
    <property type="match status" value="1"/>
</dbReference>
<evidence type="ECO:0000313" key="4">
    <source>
        <dbReference type="Proteomes" id="UP001252186"/>
    </source>
</evidence>
<dbReference type="PANTHER" id="PTHR42852:SF13">
    <property type="entry name" value="PROTEIN DIPZ"/>
    <property type="match status" value="1"/>
</dbReference>
<dbReference type="PROSITE" id="PS51352">
    <property type="entry name" value="THIOREDOXIN_2"/>
    <property type="match status" value="1"/>
</dbReference>
<comment type="caution">
    <text evidence="3">The sequence shown here is derived from an EMBL/GenBank/DDBJ whole genome shotgun (WGS) entry which is preliminary data.</text>
</comment>
<evidence type="ECO:0000313" key="3">
    <source>
        <dbReference type="EMBL" id="MDT0554047.1"/>
    </source>
</evidence>
<dbReference type="PROSITE" id="PS00194">
    <property type="entry name" value="THIOREDOXIN_1"/>
    <property type="match status" value="1"/>
</dbReference>
<keyword evidence="4" id="KW-1185">Reference proteome</keyword>
<evidence type="ECO:0000259" key="2">
    <source>
        <dbReference type="PROSITE" id="PS51352"/>
    </source>
</evidence>
<dbReference type="EMBL" id="JAVRHV010000007">
    <property type="protein sequence ID" value="MDT0554047.1"/>
    <property type="molecule type" value="Genomic_DNA"/>
</dbReference>
<dbReference type="InterPro" id="IPR050553">
    <property type="entry name" value="Thioredoxin_ResA/DsbE_sf"/>
</dbReference>
<dbReference type="RefSeq" id="WP_311594131.1">
    <property type="nucleotide sequence ID" value="NZ_JAVRHV010000007.1"/>
</dbReference>
<dbReference type="InterPro" id="IPR036249">
    <property type="entry name" value="Thioredoxin-like_sf"/>
</dbReference>
<sequence length="433" mass="49885">MKTNIFLLGVLLILISCVKKEKALSQITTELKVSTTDNPFRKTMFPLRYLDSTQYDFKGIINKDSSFVMSLNTVSLRDLKNAIKEGILKKETADSVITKIYVLSGFNQGKQYFIIDLNCNKNFNDDELVEFSKDITNNENYRDSFNIKSIKVVKLWKGKLYKQQTFLQFLPAPNFNTYKNETEKEKFKHSLQLAALKHDFLFGTFKENNNNEYGVGVNKGIFGNEIIFKKANTNFYPRNHQLFANYKLKDTVKFDDKYFRIDSLSFYPPKLVINEINNVNDIYGFRTNEISKNYVINDLNGDSTTLKDLAKEKGFLLLDFWGTWCAPCKELTPELVNLHQKFSDHIQFASLAFELDPKPVLDYSKANQMNWYNGIIKGKPKSGAMSSPIIGGLRIECYPTFIVMDSDLNILYRTCGGGDNYLGLKDFLNSKFK</sequence>
<dbReference type="PANTHER" id="PTHR42852">
    <property type="entry name" value="THIOL:DISULFIDE INTERCHANGE PROTEIN DSBE"/>
    <property type="match status" value="1"/>
</dbReference>
<reference evidence="3 4" key="1">
    <citation type="submission" date="2023-09" db="EMBL/GenBank/DDBJ databases">
        <authorList>
            <person name="Rey-Velasco X."/>
        </authorList>
    </citation>
    <scope>NUCLEOTIDE SEQUENCE [LARGE SCALE GENOMIC DNA]</scope>
    <source>
        <strain evidence="3 4">P050</strain>
    </source>
</reference>
<evidence type="ECO:0000256" key="1">
    <source>
        <dbReference type="ARBA" id="ARBA00023284"/>
    </source>
</evidence>
<dbReference type="Proteomes" id="UP001252186">
    <property type="component" value="Unassembled WGS sequence"/>
</dbReference>
<protein>
    <submittedName>
        <fullName evidence="3">TlpA disulfide reductase family protein</fullName>
    </submittedName>
</protein>
<dbReference type="InterPro" id="IPR017937">
    <property type="entry name" value="Thioredoxin_CS"/>
</dbReference>
<feature type="domain" description="Thioredoxin" evidence="2">
    <location>
        <begin position="285"/>
        <end position="433"/>
    </location>
</feature>
<name>A0ABU2Y767_9FLAO</name>
<gene>
    <name evidence="3" type="ORF">RM519_12365</name>
</gene>
<dbReference type="InterPro" id="IPR013766">
    <property type="entry name" value="Thioredoxin_domain"/>
</dbReference>
<dbReference type="CDD" id="cd02966">
    <property type="entry name" value="TlpA_like_family"/>
    <property type="match status" value="1"/>
</dbReference>
<keyword evidence="1" id="KW-0676">Redox-active center</keyword>